<evidence type="ECO:0000256" key="6">
    <source>
        <dbReference type="SAM" id="Phobius"/>
    </source>
</evidence>
<evidence type="ECO:0000256" key="3">
    <source>
        <dbReference type="ARBA" id="ARBA00022989"/>
    </source>
</evidence>
<evidence type="ECO:0000256" key="5">
    <source>
        <dbReference type="SAM" id="MobiDB-lite"/>
    </source>
</evidence>
<feature type="region of interest" description="Disordered" evidence="5">
    <location>
        <begin position="634"/>
        <end position="672"/>
    </location>
</feature>
<dbReference type="AlphaFoldDB" id="A0A2A2K140"/>
<evidence type="ECO:0000256" key="7">
    <source>
        <dbReference type="SAM" id="SignalP"/>
    </source>
</evidence>
<keyword evidence="9" id="KW-1185">Reference proteome</keyword>
<evidence type="ECO:0000256" key="2">
    <source>
        <dbReference type="ARBA" id="ARBA00022692"/>
    </source>
</evidence>
<comment type="subcellular location">
    <subcellularLocation>
        <location evidence="1">Membrane</location>
    </subcellularLocation>
</comment>
<dbReference type="CDD" id="cd00637">
    <property type="entry name" value="7tm_classA_rhodopsin-like"/>
    <property type="match status" value="1"/>
</dbReference>
<feature type="transmembrane region" description="Helical" evidence="6">
    <location>
        <begin position="67"/>
        <end position="87"/>
    </location>
</feature>
<feature type="compositionally biased region" description="Basic and acidic residues" evidence="5">
    <location>
        <begin position="316"/>
        <end position="327"/>
    </location>
</feature>
<keyword evidence="3 6" id="KW-1133">Transmembrane helix</keyword>
<dbReference type="InterPro" id="IPR033438">
    <property type="entry name" value="MOLO1"/>
</dbReference>
<feature type="chain" id="PRO_5013194920" description="G-protein coupled receptors family 1 profile domain-containing protein" evidence="7">
    <location>
        <begin position="22"/>
        <end position="745"/>
    </location>
</feature>
<evidence type="ECO:0000256" key="4">
    <source>
        <dbReference type="ARBA" id="ARBA00023136"/>
    </source>
</evidence>
<dbReference type="SUPFAM" id="SSF81321">
    <property type="entry name" value="Family A G protein-coupled receptor-like"/>
    <property type="match status" value="1"/>
</dbReference>
<dbReference type="EMBL" id="LIAE01009884">
    <property type="protein sequence ID" value="PAV67677.1"/>
    <property type="molecule type" value="Genomic_DNA"/>
</dbReference>
<dbReference type="SMART" id="SM01381">
    <property type="entry name" value="7TM_GPCR_Srsx"/>
    <property type="match status" value="1"/>
</dbReference>
<reference evidence="8 9" key="1">
    <citation type="journal article" date="2017" name="Curr. Biol.">
        <title>Genome architecture and evolution of a unichromosomal asexual nematode.</title>
        <authorList>
            <person name="Fradin H."/>
            <person name="Zegar C."/>
            <person name="Gutwein M."/>
            <person name="Lucas J."/>
            <person name="Kovtun M."/>
            <person name="Corcoran D."/>
            <person name="Baugh L.R."/>
            <person name="Kiontke K."/>
            <person name="Gunsalus K."/>
            <person name="Fitch D.H."/>
            <person name="Piano F."/>
        </authorList>
    </citation>
    <scope>NUCLEOTIDE SEQUENCE [LARGE SCALE GENOMIC DNA]</scope>
    <source>
        <strain evidence="8">PF1309</strain>
    </source>
</reference>
<evidence type="ECO:0000313" key="8">
    <source>
        <dbReference type="EMBL" id="PAV67677.1"/>
    </source>
</evidence>
<accession>A0A2A2K140</accession>
<protein>
    <recommendedName>
        <fullName evidence="10">G-protein coupled receptors family 1 profile domain-containing protein</fullName>
    </recommendedName>
</protein>
<keyword evidence="4 6" id="KW-0472">Membrane</keyword>
<dbReference type="PANTHER" id="PTHR33748">
    <property type="entry name" value="PROTEIN CBG04600"/>
    <property type="match status" value="1"/>
</dbReference>
<dbReference type="GO" id="GO:0004930">
    <property type="term" value="F:G protein-coupled receptor activity"/>
    <property type="evidence" value="ECO:0007669"/>
    <property type="project" value="InterPro"/>
</dbReference>
<name>A0A2A2K140_9BILA</name>
<dbReference type="OrthoDB" id="5870282at2759"/>
<feature type="transmembrane region" description="Helical" evidence="6">
    <location>
        <begin position="535"/>
        <end position="558"/>
    </location>
</feature>
<feature type="compositionally biased region" description="Basic and acidic residues" evidence="5">
    <location>
        <begin position="730"/>
        <end position="745"/>
    </location>
</feature>
<dbReference type="PANTHER" id="PTHR33748:SF5">
    <property type="entry name" value="GROUND-LIKE DOMAIN-CONTAINING PROTEIN"/>
    <property type="match status" value="1"/>
</dbReference>
<dbReference type="GO" id="GO:0005892">
    <property type="term" value="C:acetylcholine-gated channel complex"/>
    <property type="evidence" value="ECO:0007669"/>
    <property type="project" value="InterPro"/>
</dbReference>
<gene>
    <name evidence="8" type="ORF">WR25_04206</name>
</gene>
<keyword evidence="7" id="KW-0732">Signal</keyword>
<feature type="region of interest" description="Disordered" evidence="5">
    <location>
        <begin position="309"/>
        <end position="347"/>
    </location>
</feature>
<dbReference type="Gene3D" id="1.20.1070.10">
    <property type="entry name" value="Rhodopsin 7-helix transmembrane proteins"/>
    <property type="match status" value="1"/>
</dbReference>
<dbReference type="Pfam" id="PF17175">
    <property type="entry name" value="MOLO1"/>
    <property type="match status" value="1"/>
</dbReference>
<organism evidence="8 9">
    <name type="scientific">Diploscapter pachys</name>
    <dbReference type="NCBI Taxonomy" id="2018661"/>
    <lineage>
        <taxon>Eukaryota</taxon>
        <taxon>Metazoa</taxon>
        <taxon>Ecdysozoa</taxon>
        <taxon>Nematoda</taxon>
        <taxon>Chromadorea</taxon>
        <taxon>Rhabditida</taxon>
        <taxon>Rhabditina</taxon>
        <taxon>Rhabditomorpha</taxon>
        <taxon>Rhabditoidea</taxon>
        <taxon>Rhabditidae</taxon>
        <taxon>Diploscapter</taxon>
    </lineage>
</organism>
<feature type="transmembrane region" description="Helical" evidence="6">
    <location>
        <begin position="99"/>
        <end position="121"/>
    </location>
</feature>
<feature type="transmembrane region" description="Helical" evidence="6">
    <location>
        <begin position="182"/>
        <end position="203"/>
    </location>
</feature>
<feature type="compositionally biased region" description="Low complexity" evidence="5">
    <location>
        <begin position="328"/>
        <end position="338"/>
    </location>
</feature>
<feature type="region of interest" description="Disordered" evidence="5">
    <location>
        <begin position="710"/>
        <end position="745"/>
    </location>
</feature>
<keyword evidence="2 6" id="KW-0812">Transmembrane</keyword>
<evidence type="ECO:0000313" key="9">
    <source>
        <dbReference type="Proteomes" id="UP000218231"/>
    </source>
</evidence>
<feature type="signal peptide" evidence="7">
    <location>
        <begin position="1"/>
        <end position="21"/>
    </location>
</feature>
<comment type="caution">
    <text evidence="8">The sequence shown here is derived from an EMBL/GenBank/DDBJ whole genome shotgun (WGS) entry which is preliminary data.</text>
</comment>
<proteinExistence type="predicted"/>
<dbReference type="InterPro" id="IPR000276">
    <property type="entry name" value="GPCR_Rhodpsn"/>
</dbReference>
<feature type="transmembrane region" description="Helical" evidence="6">
    <location>
        <begin position="232"/>
        <end position="256"/>
    </location>
</feature>
<evidence type="ECO:0008006" key="10">
    <source>
        <dbReference type="Google" id="ProtNLM"/>
    </source>
</evidence>
<feature type="compositionally biased region" description="Basic and acidic residues" evidence="5">
    <location>
        <begin position="640"/>
        <end position="654"/>
    </location>
</feature>
<evidence type="ECO:0000256" key="1">
    <source>
        <dbReference type="ARBA" id="ARBA00004370"/>
    </source>
</evidence>
<dbReference type="Proteomes" id="UP000218231">
    <property type="component" value="Unassembled WGS sequence"/>
</dbReference>
<sequence>MFSNVLFLLSFTFFFEDFIQTDKPYGNINEDHQDKTPELVIAESLQTHLFHSTRFGKHLVQEMLFSLAQNGSLIGLIHLLVLVLVVINRSMSGKSIHLSRISVISVFACVWFFLLASHAVFSAMQMSAIQNLDQLFAVLAKGRGSTKCSGQIRSGYVDIAKHCDTAAVFHAFGAYLLRGHTLFTMLFLSASIIILVITISYHVRIRRQHEIVHKELSQQSPHQRRERLFHTLIFSIATFFLSVMGQTYIEIAVFWVDERADIAALSKWYHLTRILAFIDPVLNPLIVVARTPALRRQLRSQWTTLRSRTSSKIALRSRENSNPDNRRSNNGSRQSSIRRSARKKHQDVELNLIGDRSDRPAYAGVYEDEVEKCRNDEGYGRKTVVCDPNHLLANKTSQKLSNMLSSLQSRLECKCPNGCMRSDGNDKFIGLLHVTKNSSTANLKKSMKAEYEKADLGNVTCENGLMLVYLKDTQQLATFRGGDSYVLLTDEDMEKLHNLAAKGGESDALALQYLLTNYKDVVENPIQKADSWLPVAGLIAAVVIVLCILGVLLAFLFARCCCCCAKKKKDVYHVNTLPTYKTIEPLYVITPPSQQQSRMAGNDAIYSTAYSGSPMPYPPPPGSSVPLTPSSSIYRNNQRVHPETPQTRRRENGVRAETLPRSPRNGTIAPSESDFYAFPSGDPMFPSNNRELPIMMGSPMEIYGTIPRAKLASPPLGSPPQSADDLPFLDPKRKLETQTREELIY</sequence>